<feature type="binding site" evidence="11">
    <location>
        <position position="206"/>
    </location>
    <ligand>
        <name>Mg(2+)</name>
        <dbReference type="ChEBI" id="CHEBI:18420"/>
    </ligand>
</feature>
<name>D7UVC7_LISGR</name>
<dbReference type="EC" id="2.7.1.180" evidence="1 10"/>
<comment type="similarity">
    <text evidence="10">Belongs to the ApbE family.</text>
</comment>
<comment type="cofactor">
    <cofactor evidence="11">
        <name>Mg(2+)</name>
        <dbReference type="ChEBI" id="CHEBI:18420"/>
    </cofactor>
    <cofactor evidence="11">
        <name>Mn(2+)</name>
        <dbReference type="ChEBI" id="CHEBI:29035"/>
    </cofactor>
    <text evidence="11">Magnesium. Can also use manganese.</text>
</comment>
<dbReference type="PIRSF" id="PIRSF006268">
    <property type="entry name" value="ApbE"/>
    <property type="match status" value="1"/>
</dbReference>
<evidence type="ECO:0000256" key="7">
    <source>
        <dbReference type="ARBA" id="ARBA00022842"/>
    </source>
</evidence>
<comment type="caution">
    <text evidence="12">The sequence shown here is derived from an EMBL/GenBank/DDBJ whole genome shotgun (WGS) entry which is preliminary data.</text>
</comment>
<keyword evidence="13" id="KW-1185">Reference proteome</keyword>
<reference evidence="12" key="1">
    <citation type="submission" date="2010-06" db="EMBL/GenBank/DDBJ databases">
        <authorList>
            <person name="Muzny D."/>
            <person name="Qin X."/>
            <person name="Buhay C."/>
            <person name="Dugan-Rocha S."/>
            <person name="Ding Y."/>
            <person name="Chen G."/>
            <person name="Hawes A."/>
            <person name="Holder M."/>
            <person name="Jhangiani S."/>
            <person name="Johnson A."/>
            <person name="Khan Z."/>
            <person name="Li Z."/>
            <person name="Liu W."/>
            <person name="Liu X."/>
            <person name="Perez L."/>
            <person name="Shen H."/>
            <person name="Wang Q."/>
            <person name="Watt J."/>
            <person name="Xi L."/>
            <person name="Xin Y."/>
            <person name="Zhou J."/>
            <person name="Deng J."/>
            <person name="Jiang H."/>
            <person name="Liu Y."/>
            <person name="Qu J."/>
            <person name="Song X.-Z."/>
            <person name="Zhang L."/>
            <person name="Villasana D."/>
            <person name="Johnson A."/>
            <person name="Liu J."/>
            <person name="Liyanage D."/>
            <person name="Lorensuhewa L."/>
            <person name="Robinson T."/>
            <person name="Song A."/>
            <person name="Song B.-B."/>
            <person name="Dinh H."/>
            <person name="Thornton R."/>
            <person name="Coyle M."/>
            <person name="Francisco L."/>
            <person name="Jackson L."/>
            <person name="Javaid M."/>
            <person name="Korchina V."/>
            <person name="Kovar C."/>
            <person name="Mata R."/>
            <person name="Mathew T."/>
            <person name="Ngo R."/>
            <person name="Nguyen L."/>
            <person name="Nguyen N."/>
            <person name="Okwuonu G."/>
            <person name="Ongeri F."/>
            <person name="Pham C."/>
            <person name="Simmons D."/>
            <person name="Wilczek-Boney K."/>
            <person name="Hale W."/>
            <person name="Jakkamsetti A."/>
            <person name="Pham P."/>
            <person name="Ruth R."/>
            <person name="San Lucas F."/>
            <person name="Warren J."/>
            <person name="Zhang J."/>
            <person name="Zhao Z."/>
            <person name="Zhou C."/>
            <person name="Zhu D."/>
            <person name="Lee S."/>
            <person name="Bess C."/>
            <person name="Blankenburg K."/>
            <person name="Forbes L."/>
            <person name="Fu Q."/>
            <person name="Gubbala S."/>
            <person name="Hirani K."/>
            <person name="Jayaseelan J.C."/>
            <person name="Lara F."/>
            <person name="Munidasa M."/>
            <person name="Palculict T."/>
            <person name="Patil S."/>
            <person name="Pu L.-L."/>
            <person name="Saada N."/>
            <person name="Tang L."/>
            <person name="Weissenberger G."/>
            <person name="Zhu Y."/>
            <person name="Hemphill L."/>
            <person name="Shang Y."/>
            <person name="Youmans B."/>
            <person name="Ayvaz T."/>
            <person name="Ross M."/>
            <person name="Santibanez J."/>
            <person name="Aqrawi P."/>
            <person name="Gross S."/>
            <person name="Joshi V."/>
            <person name="Fowler G."/>
            <person name="Nazareth L."/>
            <person name="Reid J."/>
            <person name="Worley K."/>
            <person name="Petrosino J."/>
            <person name="Highlander S."/>
            <person name="Gibbs R."/>
        </authorList>
    </citation>
    <scope>NUCLEOTIDE SEQUENCE [LARGE SCALE GENOMIC DNA]</scope>
    <source>
        <strain evidence="12">DSM 20601</strain>
    </source>
</reference>
<dbReference type="SUPFAM" id="SSF143631">
    <property type="entry name" value="ApbE-like"/>
    <property type="match status" value="1"/>
</dbReference>
<keyword evidence="6 10" id="KW-0274">FAD</keyword>
<dbReference type="InterPro" id="IPR024932">
    <property type="entry name" value="ApbE"/>
</dbReference>
<dbReference type="GO" id="GO:0016740">
    <property type="term" value="F:transferase activity"/>
    <property type="evidence" value="ECO:0007669"/>
    <property type="project" value="UniProtKB-UniRule"/>
</dbReference>
<evidence type="ECO:0000256" key="6">
    <source>
        <dbReference type="ARBA" id="ARBA00022827"/>
    </source>
</evidence>
<accession>D7UVC7</accession>
<dbReference type="AlphaFoldDB" id="D7UVC7"/>
<keyword evidence="4 10" id="KW-0808">Transferase</keyword>
<dbReference type="GO" id="GO:0046872">
    <property type="term" value="F:metal ion binding"/>
    <property type="evidence" value="ECO:0007669"/>
    <property type="project" value="UniProtKB-UniRule"/>
</dbReference>
<evidence type="ECO:0000256" key="10">
    <source>
        <dbReference type="PIRNR" id="PIRNR006268"/>
    </source>
</evidence>
<gene>
    <name evidence="12" type="primary">apbE</name>
    <name evidence="12" type="ORF">HMPREF0556_10402</name>
</gene>
<evidence type="ECO:0000256" key="5">
    <source>
        <dbReference type="ARBA" id="ARBA00022723"/>
    </source>
</evidence>
<dbReference type="EMBL" id="ACCR02000002">
    <property type="protein sequence ID" value="EFI85203.1"/>
    <property type="molecule type" value="Genomic_DNA"/>
</dbReference>
<evidence type="ECO:0000256" key="9">
    <source>
        <dbReference type="ARBA" id="ARBA00048540"/>
    </source>
</evidence>
<evidence type="ECO:0000256" key="11">
    <source>
        <dbReference type="PIRSR" id="PIRSR006268-2"/>
    </source>
</evidence>
<proteinExistence type="inferred from homology"/>
<comment type="catalytic activity">
    <reaction evidence="9 10">
        <text>L-threonyl-[protein] + FAD = FMN-L-threonyl-[protein] + AMP + H(+)</text>
        <dbReference type="Rhea" id="RHEA:36847"/>
        <dbReference type="Rhea" id="RHEA-COMP:11060"/>
        <dbReference type="Rhea" id="RHEA-COMP:11061"/>
        <dbReference type="ChEBI" id="CHEBI:15378"/>
        <dbReference type="ChEBI" id="CHEBI:30013"/>
        <dbReference type="ChEBI" id="CHEBI:57692"/>
        <dbReference type="ChEBI" id="CHEBI:74257"/>
        <dbReference type="ChEBI" id="CHEBI:456215"/>
        <dbReference type="EC" id="2.7.1.180"/>
    </reaction>
</comment>
<sequence length="377" mass="41669">MSNYRVIWYSISSEVILKGAMIMKKWTWLLVFILLIGSLAACGGPKKEVSKKQDQKETLPLSKKDFLMGTVVSLKIYNAGKQDAMDASYKKIRELAAEITTNDDGKNTEIDKINANSGKKPVKVTKNMFFLIERAIFYSKNSDGGFDLAIGPLTNLWRIGFPDARKPSQAEIDNRLPLVNYKDVQLNEANQTVYLKRKGMALDLGAIAKGYIADEVAKVMKAHGVNSAIVDLGGNIFVIGHNPDEKKWNVGIQDPFSPRGSIIGKLETEEMSIVTSGIYERHLEVDGKDYHHLLDPKTGYPFDNNIAGVSIISKKSIDGDGLSTATFSKGIQGGLAYLKQFKGVEAVFVSRDKKVYITPGLKGKFELVNTDDFKMGN</sequence>
<keyword evidence="5 10" id="KW-0479">Metal-binding</keyword>
<dbReference type="HOGENOM" id="CLU_044403_1_0_9"/>
<organism evidence="12 13">
    <name type="scientific">Listeria grayi DSM 20601</name>
    <dbReference type="NCBI Taxonomy" id="525367"/>
    <lineage>
        <taxon>Bacteria</taxon>
        <taxon>Bacillati</taxon>
        <taxon>Bacillota</taxon>
        <taxon>Bacilli</taxon>
        <taxon>Bacillales</taxon>
        <taxon>Listeriaceae</taxon>
        <taxon>Listeria</taxon>
    </lineage>
</organism>
<dbReference type="PANTHER" id="PTHR30040">
    <property type="entry name" value="THIAMINE BIOSYNTHESIS LIPOPROTEIN APBE"/>
    <property type="match status" value="1"/>
</dbReference>
<dbReference type="Gene3D" id="3.10.520.10">
    <property type="entry name" value="ApbE-like domains"/>
    <property type="match status" value="1"/>
</dbReference>
<dbReference type="InterPro" id="IPR003374">
    <property type="entry name" value="ApbE-like_sf"/>
</dbReference>
<protein>
    <recommendedName>
        <fullName evidence="2 10">FAD:protein FMN transferase</fullName>
        <ecNumber evidence="1 10">2.7.1.180</ecNumber>
    </recommendedName>
    <alternativeName>
        <fullName evidence="8 10">Flavin transferase</fullName>
    </alternativeName>
</protein>
<feature type="binding site" evidence="11">
    <location>
        <position position="320"/>
    </location>
    <ligand>
        <name>Mg(2+)</name>
        <dbReference type="ChEBI" id="CHEBI:18420"/>
    </ligand>
</feature>
<evidence type="ECO:0000313" key="13">
    <source>
        <dbReference type="Proteomes" id="UP000010119"/>
    </source>
</evidence>
<evidence type="ECO:0000256" key="3">
    <source>
        <dbReference type="ARBA" id="ARBA00022630"/>
    </source>
</evidence>
<dbReference type="eggNOG" id="COG1477">
    <property type="taxonomic scope" value="Bacteria"/>
</dbReference>
<keyword evidence="3 10" id="KW-0285">Flavoprotein</keyword>
<keyword evidence="7 10" id="KW-0460">Magnesium</keyword>
<dbReference type="PANTHER" id="PTHR30040:SF2">
    <property type="entry name" value="FAD:PROTEIN FMN TRANSFERASE"/>
    <property type="match status" value="1"/>
</dbReference>
<evidence type="ECO:0000256" key="4">
    <source>
        <dbReference type="ARBA" id="ARBA00022679"/>
    </source>
</evidence>
<dbReference type="Pfam" id="PF02424">
    <property type="entry name" value="ApbE"/>
    <property type="match status" value="1"/>
</dbReference>
<dbReference type="STRING" id="525367.HMPREF0556_10402"/>
<feature type="binding site" evidence="11">
    <location>
        <position position="324"/>
    </location>
    <ligand>
        <name>Mg(2+)</name>
        <dbReference type="ChEBI" id="CHEBI:18420"/>
    </ligand>
</feature>
<evidence type="ECO:0000256" key="2">
    <source>
        <dbReference type="ARBA" id="ARBA00016337"/>
    </source>
</evidence>
<evidence type="ECO:0000256" key="8">
    <source>
        <dbReference type="ARBA" id="ARBA00031306"/>
    </source>
</evidence>
<evidence type="ECO:0000313" key="12">
    <source>
        <dbReference type="EMBL" id="EFI85203.1"/>
    </source>
</evidence>
<evidence type="ECO:0000256" key="1">
    <source>
        <dbReference type="ARBA" id="ARBA00011955"/>
    </source>
</evidence>
<dbReference type="Proteomes" id="UP000010119">
    <property type="component" value="Unassembled WGS sequence"/>
</dbReference>